<evidence type="ECO:0000313" key="2">
    <source>
        <dbReference type="Proteomes" id="UP000239576"/>
    </source>
</evidence>
<dbReference type="EMBL" id="PVWK01000002">
    <property type="protein sequence ID" value="PSB35780.1"/>
    <property type="molecule type" value="Genomic_DNA"/>
</dbReference>
<sequence>MGEQLKSQPLVEALCEFQFNLDDSNELTMPGLFYAEVREEFPFQTPVDEFSLQVELGEVGGVPQFVSPQRLQLKRTDGSAMLQIGRGRLIVNRLQPYVSWEDFRELIFKAFTIYIKLCGTYTLKRIGLRYINHLIPPAEGGFKIDDFLTVIPLFPKPIDRPMNGFQQVYEFSYELPKAALVHRTAVVAIPEGDTAILLDLDFISQETSTFQDNAKALEWLRNWLDQAHERIEEAFISSLNPSYYEFLK</sequence>
<name>A0A2T1ESP4_9CYAN</name>
<reference evidence="1 2" key="2">
    <citation type="submission" date="2018-03" db="EMBL/GenBank/DDBJ databases">
        <title>The ancient ancestry and fast evolution of plastids.</title>
        <authorList>
            <person name="Moore K.R."/>
            <person name="Magnabosco C."/>
            <person name="Momper L."/>
            <person name="Gold D.A."/>
            <person name="Bosak T."/>
            <person name="Fournier G.P."/>
        </authorList>
    </citation>
    <scope>NUCLEOTIDE SEQUENCE [LARGE SCALE GENOMIC DNA]</scope>
    <source>
        <strain evidence="1 2">ULC18</strain>
    </source>
</reference>
<evidence type="ECO:0008006" key="3">
    <source>
        <dbReference type="Google" id="ProtNLM"/>
    </source>
</evidence>
<keyword evidence="2" id="KW-1185">Reference proteome</keyword>
<accession>A0A2T1ESP4</accession>
<organism evidence="1 2">
    <name type="scientific">Stenomitos frigidus ULC18</name>
    <dbReference type="NCBI Taxonomy" id="2107698"/>
    <lineage>
        <taxon>Bacteria</taxon>
        <taxon>Bacillati</taxon>
        <taxon>Cyanobacteriota</taxon>
        <taxon>Cyanophyceae</taxon>
        <taxon>Leptolyngbyales</taxon>
        <taxon>Leptolyngbyaceae</taxon>
        <taxon>Stenomitos</taxon>
    </lineage>
</organism>
<reference evidence="2" key="1">
    <citation type="submission" date="2018-02" db="EMBL/GenBank/DDBJ databases">
        <authorList>
            <person name="Moore K."/>
            <person name="Momper L."/>
        </authorList>
    </citation>
    <scope>NUCLEOTIDE SEQUENCE [LARGE SCALE GENOMIC DNA]</scope>
    <source>
        <strain evidence="2">ULC18</strain>
    </source>
</reference>
<dbReference type="OrthoDB" id="1550932at2"/>
<protein>
    <recommendedName>
        <fullName evidence="3">TIGR04255 family protein</fullName>
    </recommendedName>
</protein>
<dbReference type="AlphaFoldDB" id="A0A2T1ESP4"/>
<dbReference type="Proteomes" id="UP000239576">
    <property type="component" value="Unassembled WGS sequence"/>
</dbReference>
<gene>
    <name evidence="1" type="ORF">C7B82_00195</name>
</gene>
<dbReference type="RefSeq" id="WP_106254301.1">
    <property type="nucleotide sequence ID" value="NZ_CAWNSW010000149.1"/>
</dbReference>
<dbReference type="InterPro" id="IPR026349">
    <property type="entry name" value="CHP04255"/>
</dbReference>
<proteinExistence type="predicted"/>
<evidence type="ECO:0000313" key="1">
    <source>
        <dbReference type="EMBL" id="PSB35780.1"/>
    </source>
</evidence>
<comment type="caution">
    <text evidence="1">The sequence shown here is derived from an EMBL/GenBank/DDBJ whole genome shotgun (WGS) entry which is preliminary data.</text>
</comment>
<dbReference type="NCBIfam" id="TIGR04255">
    <property type="entry name" value="sporadTIGR04255"/>
    <property type="match status" value="1"/>
</dbReference>